<feature type="compositionally biased region" description="Pro residues" evidence="2">
    <location>
        <begin position="234"/>
        <end position="244"/>
    </location>
</feature>
<dbReference type="AlphaFoldDB" id="A0A556V9A6"/>
<dbReference type="PANTHER" id="PTHR14166">
    <property type="entry name" value="SLIT-ROBO RHO GTPASE ACTIVATING PROTEIN"/>
    <property type="match status" value="1"/>
</dbReference>
<gene>
    <name evidence="3" type="ORF">Baya_14356</name>
</gene>
<dbReference type="OrthoDB" id="8964321at2759"/>
<keyword evidence="1" id="KW-0175">Coiled coil</keyword>
<dbReference type="EMBL" id="VCAZ01000164">
    <property type="protein sequence ID" value="TTA83860.1"/>
    <property type="molecule type" value="Genomic_DNA"/>
</dbReference>
<protein>
    <submittedName>
        <fullName evidence="3">SLIT-ROBO Rho GTPase-activating protein 2</fullName>
    </submittedName>
</protein>
<reference evidence="3 4" key="1">
    <citation type="journal article" date="2019" name="Genome Biol. Evol.">
        <title>Whole-Genome Sequencing of the Giant Devil Catfish, Bagarius yarrelli.</title>
        <authorList>
            <person name="Jiang W."/>
            <person name="Lv Y."/>
            <person name="Cheng L."/>
            <person name="Yang K."/>
            <person name="Chao B."/>
            <person name="Wang X."/>
            <person name="Li Y."/>
            <person name="Pan X."/>
            <person name="You X."/>
            <person name="Zhang Y."/>
            <person name="Yang J."/>
            <person name="Li J."/>
            <person name="Zhang X."/>
            <person name="Liu S."/>
            <person name="Sun C."/>
            <person name="Yang J."/>
            <person name="Shi Q."/>
        </authorList>
    </citation>
    <scope>NUCLEOTIDE SEQUENCE [LARGE SCALE GENOMIC DNA]</scope>
    <source>
        <strain evidence="3">JWS20170419001</strain>
        <tissue evidence="3">Muscle</tissue>
    </source>
</reference>
<feature type="compositionally biased region" description="Low complexity" evidence="2">
    <location>
        <begin position="167"/>
        <end position="180"/>
    </location>
</feature>
<comment type="caution">
    <text evidence="3">The sequence shown here is derived from an EMBL/GenBank/DDBJ whole genome shotgun (WGS) entry which is preliminary data.</text>
</comment>
<evidence type="ECO:0000313" key="3">
    <source>
        <dbReference type="EMBL" id="TTA83860.1"/>
    </source>
</evidence>
<dbReference type="Proteomes" id="UP000319801">
    <property type="component" value="Unassembled WGS sequence"/>
</dbReference>
<feature type="region of interest" description="Disordered" evidence="2">
    <location>
        <begin position="1"/>
        <end position="250"/>
    </location>
</feature>
<name>A0A556V9A6_BAGYA</name>
<feature type="compositionally biased region" description="Polar residues" evidence="2">
    <location>
        <begin position="189"/>
        <end position="206"/>
    </location>
</feature>
<evidence type="ECO:0000256" key="1">
    <source>
        <dbReference type="ARBA" id="ARBA00023054"/>
    </source>
</evidence>
<dbReference type="InterPro" id="IPR051627">
    <property type="entry name" value="SLIT-ROBO_RhoGAP"/>
</dbReference>
<sequence>MRKRPEASSIRRTFRPVEGTGEGSSVPTGGLRGTSLTAAMLPKEGGDKRPLSAHSVLNSITRHSSLKAKVESPQFRRGTPAGRSKSFSNHRPLDPEVFSQVEHRSQETMSTALSELHDLDKKSGVKPAPDVVLDTLEQLKSGGASEPSSPLHSRPLQHPLQCSLQRSASSASDMPSASRAVKGPAPKSPLSSGTTATSLSPSISTFRDNRPPATRPKPTVFPKSGSSSSTTSIPPSPPPPPPPTDKFCSA</sequence>
<organism evidence="3 4">
    <name type="scientific">Bagarius yarrelli</name>
    <name type="common">Goonch</name>
    <name type="synonym">Bagrus yarrelli</name>
    <dbReference type="NCBI Taxonomy" id="175774"/>
    <lineage>
        <taxon>Eukaryota</taxon>
        <taxon>Metazoa</taxon>
        <taxon>Chordata</taxon>
        <taxon>Craniata</taxon>
        <taxon>Vertebrata</taxon>
        <taxon>Euteleostomi</taxon>
        <taxon>Actinopterygii</taxon>
        <taxon>Neopterygii</taxon>
        <taxon>Teleostei</taxon>
        <taxon>Ostariophysi</taxon>
        <taxon>Siluriformes</taxon>
        <taxon>Sisoridae</taxon>
        <taxon>Sisorinae</taxon>
        <taxon>Bagarius</taxon>
    </lineage>
</organism>
<feature type="compositionally biased region" description="Low complexity" evidence="2">
    <location>
        <begin position="218"/>
        <end position="233"/>
    </location>
</feature>
<proteinExistence type="predicted"/>
<evidence type="ECO:0000313" key="4">
    <source>
        <dbReference type="Proteomes" id="UP000319801"/>
    </source>
</evidence>
<keyword evidence="4" id="KW-1185">Reference proteome</keyword>
<evidence type="ECO:0000256" key="2">
    <source>
        <dbReference type="SAM" id="MobiDB-lite"/>
    </source>
</evidence>
<accession>A0A556V9A6</accession>